<dbReference type="Proteomes" id="UP000070633">
    <property type="component" value="Unassembled WGS sequence"/>
</dbReference>
<accession>A0ABR5TJE7</accession>
<evidence type="ECO:0008006" key="3">
    <source>
        <dbReference type="Google" id="ProtNLM"/>
    </source>
</evidence>
<organism evidence="1 2">
    <name type="scientific">candidate division MSBL1 archaeon SCGC-AAA382M17</name>
    <dbReference type="NCBI Taxonomy" id="1698284"/>
    <lineage>
        <taxon>Archaea</taxon>
        <taxon>Methanobacteriati</taxon>
        <taxon>Methanobacteriota</taxon>
        <taxon>candidate division MSBL1</taxon>
    </lineage>
</organism>
<proteinExistence type="predicted"/>
<evidence type="ECO:0000313" key="2">
    <source>
        <dbReference type="Proteomes" id="UP000070633"/>
    </source>
</evidence>
<feature type="non-terminal residue" evidence="1">
    <location>
        <position position="1"/>
    </location>
</feature>
<dbReference type="EMBL" id="LHYI01000029">
    <property type="protein sequence ID" value="KXB08150.1"/>
    <property type="molecule type" value="Genomic_DNA"/>
</dbReference>
<protein>
    <recommendedName>
        <fullName evidence="3">Transposase</fullName>
    </recommendedName>
</protein>
<gene>
    <name evidence="1" type="ORF">AKJ55_01405</name>
</gene>
<sequence length="61" mass="6921">KDVKYYIAGIVDLEAIPKEKRHLEIGTDENPTPLVPFLPDLNTTYKAEKQPGRIEPCHCSK</sequence>
<keyword evidence="2" id="KW-1185">Reference proteome</keyword>
<reference evidence="1 2" key="1">
    <citation type="journal article" date="2016" name="Sci. Rep.">
        <title>Metabolic traits of an uncultured archaeal lineage -MSBL1- from brine pools of the Red Sea.</title>
        <authorList>
            <person name="Mwirichia R."/>
            <person name="Alam I."/>
            <person name="Rashid M."/>
            <person name="Vinu M."/>
            <person name="Ba-Alawi W."/>
            <person name="Anthony Kamau A."/>
            <person name="Kamanda Ngugi D."/>
            <person name="Goker M."/>
            <person name="Klenk H.P."/>
            <person name="Bajic V."/>
            <person name="Stingl U."/>
        </authorList>
    </citation>
    <scope>NUCLEOTIDE SEQUENCE [LARGE SCALE GENOMIC DNA]</scope>
    <source>
        <strain evidence="1">SCGC-AAA382M17</strain>
    </source>
</reference>
<name>A0ABR5TJE7_9EURY</name>
<evidence type="ECO:0000313" key="1">
    <source>
        <dbReference type="EMBL" id="KXB08150.1"/>
    </source>
</evidence>
<comment type="caution">
    <text evidence="1">The sequence shown here is derived from an EMBL/GenBank/DDBJ whole genome shotgun (WGS) entry which is preliminary data.</text>
</comment>